<proteinExistence type="predicted"/>
<accession>A0A7Y9WCV7</accession>
<feature type="region of interest" description="Disordered" evidence="1">
    <location>
        <begin position="13"/>
        <end position="32"/>
    </location>
</feature>
<organism evidence="2 3">
    <name type="scientific">Paraburkholderia bryophila</name>
    <dbReference type="NCBI Taxonomy" id="420952"/>
    <lineage>
        <taxon>Bacteria</taxon>
        <taxon>Pseudomonadati</taxon>
        <taxon>Pseudomonadota</taxon>
        <taxon>Betaproteobacteria</taxon>
        <taxon>Burkholderiales</taxon>
        <taxon>Burkholderiaceae</taxon>
        <taxon>Paraburkholderia</taxon>
    </lineage>
</organism>
<gene>
    <name evidence="2" type="ORF">GGD41_005124</name>
</gene>
<dbReference type="AlphaFoldDB" id="A0A7Y9WCV7"/>
<reference evidence="2 3" key="1">
    <citation type="submission" date="2020-07" db="EMBL/GenBank/DDBJ databases">
        <title>Exploring microbial biodiversity for novel pathways involved in the catabolism of aromatic compounds derived from lignin.</title>
        <authorList>
            <person name="Elkins J."/>
        </authorList>
    </citation>
    <scope>NUCLEOTIDE SEQUENCE [LARGE SCALE GENOMIC DNA]</scope>
    <source>
        <strain evidence="2 3">H2C3B</strain>
    </source>
</reference>
<protein>
    <submittedName>
        <fullName evidence="2">Uncharacterized protein</fullName>
    </submittedName>
</protein>
<name>A0A7Y9WCV7_9BURK</name>
<dbReference type="Proteomes" id="UP000572540">
    <property type="component" value="Unassembled WGS sequence"/>
</dbReference>
<sequence>MHRPRLECFLETADIDESPGNSSNQKKTHKFPNLWVPDSQVMRLAVGRHS</sequence>
<evidence type="ECO:0000313" key="2">
    <source>
        <dbReference type="EMBL" id="NYH17896.1"/>
    </source>
</evidence>
<evidence type="ECO:0000313" key="3">
    <source>
        <dbReference type="Proteomes" id="UP000572540"/>
    </source>
</evidence>
<comment type="caution">
    <text evidence="2">The sequence shown here is derived from an EMBL/GenBank/DDBJ whole genome shotgun (WGS) entry which is preliminary data.</text>
</comment>
<evidence type="ECO:0000256" key="1">
    <source>
        <dbReference type="SAM" id="MobiDB-lite"/>
    </source>
</evidence>
<dbReference type="EMBL" id="JACCAU010000001">
    <property type="protein sequence ID" value="NYH17896.1"/>
    <property type="molecule type" value="Genomic_DNA"/>
</dbReference>